<evidence type="ECO:0000256" key="1">
    <source>
        <dbReference type="SAM" id="Coils"/>
    </source>
</evidence>
<dbReference type="EMBL" id="CAADIJ010000028">
    <property type="protein sequence ID" value="VFR88024.1"/>
    <property type="molecule type" value="Genomic_DNA"/>
</dbReference>
<reference evidence="3" key="1">
    <citation type="submission" date="2019-03" db="EMBL/GenBank/DDBJ databases">
        <authorList>
            <person name="Danneels B."/>
        </authorList>
    </citation>
    <scope>NUCLEOTIDE SEQUENCE</scope>
</reference>
<proteinExistence type="predicted"/>
<organism evidence="3">
    <name type="scientific">plant metagenome</name>
    <dbReference type="NCBI Taxonomy" id="1297885"/>
    <lineage>
        <taxon>unclassified sequences</taxon>
        <taxon>metagenomes</taxon>
        <taxon>organismal metagenomes</taxon>
    </lineage>
</organism>
<keyword evidence="1" id="KW-0175">Coiled coil</keyword>
<feature type="compositionally biased region" description="Pro residues" evidence="2">
    <location>
        <begin position="132"/>
        <end position="144"/>
    </location>
</feature>
<sequence length="213" mass="23039">MNAPRARSRTATALQCLLWLWLVGLSALAFISLRATGDLAGREPLDSALRQLQLLEVRVEELQGVSQSFQSQPQAATAAALDNTRQALEARLAELEQALAERSTAAELTALRAEFEQLKTRQAPRQAAPAPVRAPRPVPAPTKVPEPAFRVVGLELRAGQRSVSVAPATGEWSADQIQVVLPGEAVDQWRLEAIDGDTAVFRAGEQTRRLAIP</sequence>
<dbReference type="EMBL" id="CAADIC010000003">
    <property type="protein sequence ID" value="VFR23805.1"/>
    <property type="molecule type" value="Genomic_DNA"/>
</dbReference>
<feature type="compositionally biased region" description="Low complexity" evidence="2">
    <location>
        <begin position="121"/>
        <end position="131"/>
    </location>
</feature>
<accession>A0A484PEB9</accession>
<protein>
    <submittedName>
        <fullName evidence="3">Methyl-accepting chemotaxis protein</fullName>
    </submittedName>
</protein>
<name>A0A484PEB9_9ZZZZ</name>
<evidence type="ECO:0000313" key="3">
    <source>
        <dbReference type="EMBL" id="VFR23805.1"/>
    </source>
</evidence>
<gene>
    <name evidence="3" type="ORF">ANDA3_1219</name>
    <name evidence="4" type="ORF">DAR2_1089</name>
    <name evidence="5" type="ORF">DAR3_1086</name>
</gene>
<dbReference type="EMBL" id="CAADIL010000003">
    <property type="protein sequence ID" value="VFR61623.1"/>
    <property type="molecule type" value="Genomic_DNA"/>
</dbReference>
<evidence type="ECO:0000256" key="2">
    <source>
        <dbReference type="SAM" id="MobiDB-lite"/>
    </source>
</evidence>
<evidence type="ECO:0000313" key="4">
    <source>
        <dbReference type="EMBL" id="VFR61623.1"/>
    </source>
</evidence>
<feature type="region of interest" description="Disordered" evidence="2">
    <location>
        <begin position="120"/>
        <end position="144"/>
    </location>
</feature>
<dbReference type="AlphaFoldDB" id="A0A484PEB9"/>
<feature type="coiled-coil region" evidence="1">
    <location>
        <begin position="45"/>
        <end position="105"/>
    </location>
</feature>
<evidence type="ECO:0000313" key="5">
    <source>
        <dbReference type="EMBL" id="VFR88024.1"/>
    </source>
</evidence>